<keyword evidence="1" id="KW-0732">Signal</keyword>
<reference evidence="3" key="1">
    <citation type="submission" date="2016-06" db="EMBL/GenBank/DDBJ databases">
        <title>Parallel loss of symbiosis genes in relatives of nitrogen-fixing non-legume Parasponia.</title>
        <authorList>
            <person name="Van Velzen R."/>
            <person name="Holmer R."/>
            <person name="Bu F."/>
            <person name="Rutten L."/>
            <person name="Van Zeijl A."/>
            <person name="Liu W."/>
            <person name="Santuari L."/>
            <person name="Cao Q."/>
            <person name="Sharma T."/>
            <person name="Shen D."/>
            <person name="Roswanjaya Y."/>
            <person name="Wardhani T."/>
            <person name="Kalhor M.S."/>
            <person name="Jansen J."/>
            <person name="Van den Hoogen J."/>
            <person name="Gungor B."/>
            <person name="Hartog M."/>
            <person name="Hontelez J."/>
            <person name="Verver J."/>
            <person name="Yang W.-C."/>
            <person name="Schijlen E."/>
            <person name="Repin R."/>
            <person name="Schilthuizen M."/>
            <person name="Schranz E."/>
            <person name="Heidstra R."/>
            <person name="Miyata K."/>
            <person name="Fedorova E."/>
            <person name="Kohlen W."/>
            <person name="Bisseling T."/>
            <person name="Smit S."/>
            <person name="Geurts R."/>
        </authorList>
    </citation>
    <scope>NUCLEOTIDE SEQUENCE [LARGE SCALE GENOMIC DNA]</scope>
    <source>
        <strain evidence="3">cv. WU1-14</strain>
    </source>
</reference>
<evidence type="ECO:0000313" key="3">
    <source>
        <dbReference type="Proteomes" id="UP000237105"/>
    </source>
</evidence>
<gene>
    <name evidence="2" type="ORF">PanWU01x14_324580</name>
</gene>
<feature type="chain" id="PRO_5015112932" evidence="1">
    <location>
        <begin position="22"/>
        <end position="122"/>
    </location>
</feature>
<protein>
    <submittedName>
        <fullName evidence="2">Uncharacterized protein</fullName>
    </submittedName>
</protein>
<organism evidence="2 3">
    <name type="scientific">Parasponia andersonii</name>
    <name type="common">Sponia andersonii</name>
    <dbReference type="NCBI Taxonomy" id="3476"/>
    <lineage>
        <taxon>Eukaryota</taxon>
        <taxon>Viridiplantae</taxon>
        <taxon>Streptophyta</taxon>
        <taxon>Embryophyta</taxon>
        <taxon>Tracheophyta</taxon>
        <taxon>Spermatophyta</taxon>
        <taxon>Magnoliopsida</taxon>
        <taxon>eudicotyledons</taxon>
        <taxon>Gunneridae</taxon>
        <taxon>Pentapetalae</taxon>
        <taxon>rosids</taxon>
        <taxon>fabids</taxon>
        <taxon>Rosales</taxon>
        <taxon>Cannabaceae</taxon>
        <taxon>Parasponia</taxon>
    </lineage>
</organism>
<feature type="signal peptide" evidence="1">
    <location>
        <begin position="1"/>
        <end position="21"/>
    </location>
</feature>
<accession>A0A2P5AK32</accession>
<evidence type="ECO:0000313" key="2">
    <source>
        <dbReference type="EMBL" id="PON36905.1"/>
    </source>
</evidence>
<sequence>MVANFSGGSAVALLLSSHALGTGVPELRQNNGAGPSYAQNLSSFPRVKYHVNTCMALPPFKIVIPHASIITLELSKPCIKGNYVCVQVNEQVLRKCMELCQSLFIGHIFLSRSETPWKLTDL</sequence>
<comment type="caution">
    <text evidence="2">The sequence shown here is derived from an EMBL/GenBank/DDBJ whole genome shotgun (WGS) entry which is preliminary data.</text>
</comment>
<dbReference type="Proteomes" id="UP000237105">
    <property type="component" value="Unassembled WGS sequence"/>
</dbReference>
<keyword evidence="3" id="KW-1185">Reference proteome</keyword>
<dbReference type="EMBL" id="JXTB01000549">
    <property type="protein sequence ID" value="PON36905.1"/>
    <property type="molecule type" value="Genomic_DNA"/>
</dbReference>
<dbReference type="AlphaFoldDB" id="A0A2P5AK32"/>
<name>A0A2P5AK32_PARAD</name>
<evidence type="ECO:0000256" key="1">
    <source>
        <dbReference type="SAM" id="SignalP"/>
    </source>
</evidence>
<proteinExistence type="predicted"/>